<dbReference type="Gene3D" id="1.10.287.1080">
    <property type="entry name" value="MazG-like"/>
    <property type="match status" value="1"/>
</dbReference>
<dbReference type="InterPro" id="IPR008179">
    <property type="entry name" value="HisE"/>
</dbReference>
<sequence length="93" mass="10569">MLFLDELREVIEDRRKNPRVGSYTSQLFASGEDEIYKKIGEEAIEVILAGKGQGNRRIVEEVSDLLYHLLVMLTLKGISLGEIEAELRRRHGG</sequence>
<dbReference type="NCBIfam" id="TIGR03188">
    <property type="entry name" value="histidine_hisI"/>
    <property type="match status" value="1"/>
</dbReference>
<evidence type="ECO:0000256" key="7">
    <source>
        <dbReference type="ARBA" id="ARBA00023102"/>
    </source>
</evidence>
<evidence type="ECO:0000256" key="4">
    <source>
        <dbReference type="ARBA" id="ARBA00022741"/>
    </source>
</evidence>
<dbReference type="Pfam" id="PF01503">
    <property type="entry name" value="PRA-PH"/>
    <property type="match status" value="1"/>
</dbReference>
<dbReference type="UniPathway" id="UPA00031">
    <property type="reaction ID" value="UER00007"/>
</dbReference>
<dbReference type="AlphaFoldDB" id="A0A7C4Q1S6"/>
<comment type="subcellular location">
    <subcellularLocation>
        <location evidence="8">Cytoplasm</location>
    </subcellularLocation>
</comment>
<dbReference type="InterPro" id="IPR021130">
    <property type="entry name" value="PRib-ATP_PPHydrolase-like"/>
</dbReference>
<dbReference type="GO" id="GO:0005524">
    <property type="term" value="F:ATP binding"/>
    <property type="evidence" value="ECO:0007669"/>
    <property type="project" value="UniProtKB-KW"/>
</dbReference>
<organism evidence="9">
    <name type="scientific">Bellilinea caldifistulae</name>
    <dbReference type="NCBI Taxonomy" id="360411"/>
    <lineage>
        <taxon>Bacteria</taxon>
        <taxon>Bacillati</taxon>
        <taxon>Chloroflexota</taxon>
        <taxon>Anaerolineae</taxon>
        <taxon>Anaerolineales</taxon>
        <taxon>Anaerolineaceae</taxon>
        <taxon>Bellilinea</taxon>
    </lineage>
</organism>
<keyword evidence="3 8" id="KW-0028">Amino-acid biosynthesis</keyword>
<dbReference type="GO" id="GO:0000105">
    <property type="term" value="P:L-histidine biosynthetic process"/>
    <property type="evidence" value="ECO:0007669"/>
    <property type="project" value="UniProtKB-UniRule"/>
</dbReference>
<dbReference type="EC" id="3.6.1.31" evidence="8"/>
<dbReference type="GO" id="GO:0005737">
    <property type="term" value="C:cytoplasm"/>
    <property type="evidence" value="ECO:0007669"/>
    <property type="project" value="UniProtKB-SubCell"/>
</dbReference>
<evidence type="ECO:0000256" key="8">
    <source>
        <dbReference type="HAMAP-Rule" id="MF_01020"/>
    </source>
</evidence>
<comment type="caution">
    <text evidence="9">The sequence shown here is derived from an EMBL/GenBank/DDBJ whole genome shotgun (WGS) entry which is preliminary data.</text>
</comment>
<accession>A0A7C4Q1S6</accession>
<evidence type="ECO:0000313" key="9">
    <source>
        <dbReference type="EMBL" id="HGS86808.1"/>
    </source>
</evidence>
<dbReference type="EMBL" id="DSXR01000051">
    <property type="protein sequence ID" value="HGS86808.1"/>
    <property type="molecule type" value="Genomic_DNA"/>
</dbReference>
<proteinExistence type="inferred from homology"/>
<comment type="similarity">
    <text evidence="8">Belongs to the PRA-PH family.</text>
</comment>
<evidence type="ECO:0000256" key="6">
    <source>
        <dbReference type="ARBA" id="ARBA00022840"/>
    </source>
</evidence>
<protein>
    <recommendedName>
        <fullName evidence="8">Phosphoribosyl-ATP pyrophosphatase</fullName>
        <shortName evidence="8">PRA-PH</shortName>
        <ecNumber evidence="8">3.6.1.31</ecNumber>
    </recommendedName>
</protein>
<reference evidence="9" key="1">
    <citation type="journal article" date="2020" name="mSystems">
        <title>Genome- and Community-Level Interaction Insights into Carbon Utilization and Element Cycling Functions of Hydrothermarchaeota in Hydrothermal Sediment.</title>
        <authorList>
            <person name="Zhou Z."/>
            <person name="Liu Y."/>
            <person name="Xu W."/>
            <person name="Pan J."/>
            <person name="Luo Z.H."/>
            <person name="Li M."/>
        </authorList>
    </citation>
    <scope>NUCLEOTIDE SEQUENCE [LARGE SCALE GENOMIC DNA]</scope>
    <source>
        <strain evidence="9">SpSt-556</strain>
    </source>
</reference>
<comment type="pathway">
    <text evidence="2 8">Amino-acid biosynthesis; L-histidine biosynthesis; L-histidine from 5-phospho-alpha-D-ribose 1-diphosphate: step 2/9.</text>
</comment>
<comment type="catalytic activity">
    <reaction evidence="1 8">
        <text>1-(5-phospho-beta-D-ribosyl)-ATP + H2O = 1-(5-phospho-beta-D-ribosyl)-5'-AMP + diphosphate + H(+)</text>
        <dbReference type="Rhea" id="RHEA:22828"/>
        <dbReference type="ChEBI" id="CHEBI:15377"/>
        <dbReference type="ChEBI" id="CHEBI:15378"/>
        <dbReference type="ChEBI" id="CHEBI:33019"/>
        <dbReference type="ChEBI" id="CHEBI:59457"/>
        <dbReference type="ChEBI" id="CHEBI:73183"/>
        <dbReference type="EC" id="3.6.1.31"/>
    </reaction>
</comment>
<evidence type="ECO:0000256" key="3">
    <source>
        <dbReference type="ARBA" id="ARBA00022605"/>
    </source>
</evidence>
<dbReference type="PANTHER" id="PTHR42945">
    <property type="entry name" value="HISTIDINE BIOSYNTHESIS BIFUNCTIONAL PROTEIN"/>
    <property type="match status" value="1"/>
</dbReference>
<keyword evidence="7 8" id="KW-0368">Histidine biosynthesis</keyword>
<dbReference type="PANTHER" id="PTHR42945:SF1">
    <property type="entry name" value="HISTIDINE BIOSYNTHESIS BIFUNCTIONAL PROTEIN HIS7"/>
    <property type="match status" value="1"/>
</dbReference>
<name>A0A7C4Q1S6_9CHLR</name>
<evidence type="ECO:0000256" key="2">
    <source>
        <dbReference type="ARBA" id="ARBA00005204"/>
    </source>
</evidence>
<keyword evidence="8" id="KW-0963">Cytoplasm</keyword>
<evidence type="ECO:0000256" key="5">
    <source>
        <dbReference type="ARBA" id="ARBA00022801"/>
    </source>
</evidence>
<keyword evidence="5 8" id="KW-0378">Hydrolase</keyword>
<evidence type="ECO:0000256" key="1">
    <source>
        <dbReference type="ARBA" id="ARBA00001460"/>
    </source>
</evidence>
<dbReference type="GO" id="GO:0004636">
    <property type="term" value="F:phosphoribosyl-ATP diphosphatase activity"/>
    <property type="evidence" value="ECO:0007669"/>
    <property type="project" value="UniProtKB-UniRule"/>
</dbReference>
<dbReference type="SUPFAM" id="SSF101386">
    <property type="entry name" value="all-alpha NTP pyrophosphatases"/>
    <property type="match status" value="1"/>
</dbReference>
<keyword evidence="4 8" id="KW-0547">Nucleotide-binding</keyword>
<dbReference type="HAMAP" id="MF_01020">
    <property type="entry name" value="HisE"/>
    <property type="match status" value="1"/>
</dbReference>
<gene>
    <name evidence="8 9" type="primary">hisE</name>
    <name evidence="9" type="ORF">ENT17_04240</name>
</gene>
<keyword evidence="6 8" id="KW-0067">ATP-binding</keyword>
<dbReference type="CDD" id="cd11534">
    <property type="entry name" value="NTP-PPase_HisIE_like"/>
    <property type="match status" value="1"/>
</dbReference>